<evidence type="ECO:0000313" key="1">
    <source>
        <dbReference type="EMBL" id="TCO48505.1"/>
    </source>
</evidence>
<dbReference type="RefSeq" id="WP_199236967.1">
    <property type="nucleotide sequence ID" value="NZ_SLWR01000004.1"/>
</dbReference>
<proteinExistence type="predicted"/>
<comment type="caution">
    <text evidence="1">The sequence shown here is derived from an EMBL/GenBank/DDBJ whole genome shotgun (WGS) entry which is preliminary data.</text>
</comment>
<dbReference type="EMBL" id="SLWR01000004">
    <property type="protein sequence ID" value="TCO48505.1"/>
    <property type="molecule type" value="Genomic_DNA"/>
</dbReference>
<gene>
    <name evidence="1" type="ORF">EV646_104327</name>
</gene>
<dbReference type="Proteomes" id="UP000295573">
    <property type="component" value="Unassembled WGS sequence"/>
</dbReference>
<accession>A0A4R2IZU9</accession>
<protein>
    <submittedName>
        <fullName evidence="1">Uncharacterized protein</fullName>
    </submittedName>
</protein>
<reference evidence="1 2" key="1">
    <citation type="journal article" date="2015" name="Stand. Genomic Sci.">
        <title>Genomic Encyclopedia of Bacterial and Archaeal Type Strains, Phase III: the genomes of soil and plant-associated and newly described type strains.</title>
        <authorList>
            <person name="Whitman W.B."/>
            <person name="Woyke T."/>
            <person name="Klenk H.P."/>
            <person name="Zhou Y."/>
            <person name="Lilburn T.G."/>
            <person name="Beck B.J."/>
            <person name="De Vos P."/>
            <person name="Vandamme P."/>
            <person name="Eisen J.A."/>
            <person name="Garrity G."/>
            <person name="Hugenholtz P."/>
            <person name="Kyrpides N.C."/>
        </authorList>
    </citation>
    <scope>NUCLEOTIDE SEQUENCE [LARGE SCALE GENOMIC DNA]</scope>
    <source>
        <strain evidence="1 2">VKM Ac-2541</strain>
    </source>
</reference>
<keyword evidence="2" id="KW-1185">Reference proteome</keyword>
<organism evidence="1 2">
    <name type="scientific">Kribbella antiqua</name>
    <dbReference type="NCBI Taxonomy" id="2512217"/>
    <lineage>
        <taxon>Bacteria</taxon>
        <taxon>Bacillati</taxon>
        <taxon>Actinomycetota</taxon>
        <taxon>Actinomycetes</taxon>
        <taxon>Propionibacteriales</taxon>
        <taxon>Kribbellaceae</taxon>
        <taxon>Kribbella</taxon>
    </lineage>
</organism>
<evidence type="ECO:0000313" key="2">
    <source>
        <dbReference type="Proteomes" id="UP000295573"/>
    </source>
</evidence>
<name>A0A4R2IZU9_9ACTN</name>
<sequence>MGELRVQLAEAGADAERLDQLTGYLRQELLQLDVEDVKALPAGEPPPGTRAIDALAIGGLLVTFTEGAQSVRKVVAAIRAWLARGGGGVKRTVRLELEGDVLELSEVSASEQTRLIELFVSRHAGSGEG</sequence>
<dbReference type="AlphaFoldDB" id="A0A4R2IZU9"/>